<evidence type="ECO:0000313" key="3">
    <source>
        <dbReference type="EMBL" id="KAL2054332.1"/>
    </source>
</evidence>
<feature type="compositionally biased region" description="Polar residues" evidence="1">
    <location>
        <begin position="143"/>
        <end position="165"/>
    </location>
</feature>
<sequence length="326" mass="33199">MRSTTLLALLVAASSPLAVLSSPLVSYGRNSPTTSVKSAASTKPTAMSGSKKKVVVPPGGGVKGTNSTYGPIESGGSRVTDTGLGPAITGLNTYDSQKQYGSPRQGASSILTGADSTDTALSPTDTSGACLFDDMREEEYDSESTSSVTSALDTLPTGTYGNQKQHVPPAGRDNSITTDTMMPTDTMASSSTTSSLAGYTKRQTGATISPTASPTTLSTSTITDAPLRSYNQRQPVQTGATTTNTALVSAESDFMMDIVLPGSKTISAEVSEFTGASGSKKVVIKKLGCSGKSASRRQKVNPSPKGDITGTATGTFDLGSPTSSAL</sequence>
<protein>
    <submittedName>
        <fullName evidence="3">Uncharacterized protein</fullName>
    </submittedName>
</protein>
<feature type="region of interest" description="Disordered" evidence="1">
    <location>
        <begin position="140"/>
        <end position="176"/>
    </location>
</feature>
<feature type="compositionally biased region" description="Polar residues" evidence="1">
    <location>
        <begin position="310"/>
        <end position="326"/>
    </location>
</feature>
<evidence type="ECO:0000256" key="2">
    <source>
        <dbReference type="SAM" id="SignalP"/>
    </source>
</evidence>
<feature type="signal peptide" evidence="2">
    <location>
        <begin position="1"/>
        <end position="21"/>
    </location>
</feature>
<organism evidence="3 4">
    <name type="scientific">Lepraria finkii</name>
    <dbReference type="NCBI Taxonomy" id="1340010"/>
    <lineage>
        <taxon>Eukaryota</taxon>
        <taxon>Fungi</taxon>
        <taxon>Dikarya</taxon>
        <taxon>Ascomycota</taxon>
        <taxon>Pezizomycotina</taxon>
        <taxon>Lecanoromycetes</taxon>
        <taxon>OSLEUM clade</taxon>
        <taxon>Lecanoromycetidae</taxon>
        <taxon>Lecanorales</taxon>
        <taxon>Lecanorineae</taxon>
        <taxon>Stereocaulaceae</taxon>
        <taxon>Lepraria</taxon>
    </lineage>
</organism>
<feature type="compositionally biased region" description="Polar residues" evidence="1">
    <location>
        <begin position="28"/>
        <end position="48"/>
    </location>
</feature>
<dbReference type="EMBL" id="JBHFEH010000016">
    <property type="protein sequence ID" value="KAL2054332.1"/>
    <property type="molecule type" value="Genomic_DNA"/>
</dbReference>
<feature type="region of interest" description="Disordered" evidence="1">
    <location>
        <begin position="28"/>
        <end position="81"/>
    </location>
</feature>
<accession>A0ABR4BAA1</accession>
<dbReference type="Proteomes" id="UP001590951">
    <property type="component" value="Unassembled WGS sequence"/>
</dbReference>
<reference evidence="3 4" key="1">
    <citation type="submission" date="2024-09" db="EMBL/GenBank/DDBJ databases">
        <title>Rethinking Asexuality: The Enigmatic Case of Functional Sexual Genes in Lepraria (Stereocaulaceae).</title>
        <authorList>
            <person name="Doellman M."/>
            <person name="Sun Y."/>
            <person name="Barcenas-Pena A."/>
            <person name="Lumbsch H.T."/>
            <person name="Grewe F."/>
        </authorList>
    </citation>
    <scope>NUCLEOTIDE SEQUENCE [LARGE SCALE GENOMIC DNA]</scope>
    <source>
        <strain evidence="3 4">Grewe 0041</strain>
    </source>
</reference>
<feature type="region of interest" description="Disordered" evidence="1">
    <location>
        <begin position="94"/>
        <end position="126"/>
    </location>
</feature>
<feature type="region of interest" description="Disordered" evidence="1">
    <location>
        <begin position="291"/>
        <end position="326"/>
    </location>
</feature>
<name>A0ABR4BAA1_9LECA</name>
<keyword evidence="4" id="KW-1185">Reference proteome</keyword>
<evidence type="ECO:0000256" key="1">
    <source>
        <dbReference type="SAM" id="MobiDB-lite"/>
    </source>
</evidence>
<comment type="caution">
    <text evidence="3">The sequence shown here is derived from an EMBL/GenBank/DDBJ whole genome shotgun (WGS) entry which is preliminary data.</text>
</comment>
<keyword evidence="2" id="KW-0732">Signal</keyword>
<gene>
    <name evidence="3" type="ORF">ABVK25_005473</name>
</gene>
<proteinExistence type="predicted"/>
<evidence type="ECO:0000313" key="4">
    <source>
        <dbReference type="Proteomes" id="UP001590951"/>
    </source>
</evidence>
<feature type="chain" id="PRO_5046028019" evidence="2">
    <location>
        <begin position="22"/>
        <end position="326"/>
    </location>
</feature>